<evidence type="ECO:0000259" key="7">
    <source>
        <dbReference type="Pfam" id="PF01728"/>
    </source>
</evidence>
<dbReference type="Pfam" id="PF01728">
    <property type="entry name" value="FtsJ"/>
    <property type="match status" value="1"/>
</dbReference>
<dbReference type="GO" id="GO:0008650">
    <property type="term" value="F:rRNA (uridine-2'-O-)-methyltransferase activity"/>
    <property type="evidence" value="ECO:0007669"/>
    <property type="project" value="TreeGrafter"/>
</dbReference>
<keyword evidence="4" id="KW-0808">Transferase</keyword>
<keyword evidence="2" id="KW-0698">rRNA processing</keyword>
<evidence type="ECO:0000313" key="8">
    <source>
        <dbReference type="EMBL" id="KAF6516921.1"/>
    </source>
</evidence>
<comment type="similarity">
    <text evidence="1">Belongs to the class I-like SAM-binding methyltransferase superfamily. RNA methyltransferase RlmE family.</text>
</comment>
<dbReference type="PANTHER" id="PTHR10920:SF18">
    <property type="entry name" value="RRNA METHYLTRANSFERASE 2, MITOCHONDRIAL"/>
    <property type="match status" value="1"/>
</dbReference>
<keyword evidence="3" id="KW-0489">Methyltransferase</keyword>
<evidence type="ECO:0000313" key="9">
    <source>
        <dbReference type="Proteomes" id="UP000593570"/>
    </source>
</evidence>
<feature type="domain" description="Ribosomal RNA methyltransferase FtsJ" evidence="7">
    <location>
        <begin position="22"/>
        <end position="193"/>
    </location>
</feature>
<organism evidence="8 9">
    <name type="scientific">Fusarium oxysporum f. sp. conglutinans</name>
    <dbReference type="NCBI Taxonomy" id="100902"/>
    <lineage>
        <taxon>Eukaryota</taxon>
        <taxon>Fungi</taxon>
        <taxon>Dikarya</taxon>
        <taxon>Ascomycota</taxon>
        <taxon>Pezizomycotina</taxon>
        <taxon>Sordariomycetes</taxon>
        <taxon>Hypocreomycetidae</taxon>
        <taxon>Hypocreales</taxon>
        <taxon>Nectriaceae</taxon>
        <taxon>Fusarium</taxon>
        <taxon>Fusarium oxysporum species complex</taxon>
    </lineage>
</organism>
<sequence>MWIVELTPARDMHQAVGHRTRPNGRVIGIDLIPAQPPRGVATFQGDFLSPVVQEMVKNFILESHQNPPVGQEIEKTGSGTEEGITVDRPSYLDMERHTGQNEPPASGPEGSSKRIVDVVLSDMLMNTSGNGFRDHVGSMDLCAAALQFASDTLRSGGHFVCKFYQGPEDKEFEKKLKTLFTKVFREKPDSSRKVLPEVKS</sequence>
<dbReference type="EMBL" id="JACDXP010000012">
    <property type="protein sequence ID" value="KAF6516921.1"/>
    <property type="molecule type" value="Genomic_DNA"/>
</dbReference>
<gene>
    <name evidence="8" type="ORF">HZS61_004124</name>
</gene>
<dbReference type="SUPFAM" id="SSF53335">
    <property type="entry name" value="S-adenosyl-L-methionine-dependent methyltransferases"/>
    <property type="match status" value="1"/>
</dbReference>
<dbReference type="PANTHER" id="PTHR10920">
    <property type="entry name" value="RIBOSOMAL RNA METHYLTRANSFERASE"/>
    <property type="match status" value="1"/>
</dbReference>
<name>A0A8H6GG88_FUSOX</name>
<dbReference type="GO" id="GO:0005739">
    <property type="term" value="C:mitochondrion"/>
    <property type="evidence" value="ECO:0007669"/>
    <property type="project" value="TreeGrafter"/>
</dbReference>
<reference evidence="8 9" key="1">
    <citation type="journal article" date="2020" name="bioRxiv">
        <title>A chromosome-scale genome assembly for the Fusarium oxysporum strain Fo5176 to establish a model Arabidopsis-fungal pathosystem.</title>
        <authorList>
            <person name="Fokkens L."/>
            <person name="Guo L."/>
            <person name="Dora S."/>
            <person name="Wang B."/>
            <person name="Ye K."/>
            <person name="Sanchez-Rodriguez C."/>
            <person name="Croll D."/>
        </authorList>
    </citation>
    <scope>NUCLEOTIDE SEQUENCE [LARGE SCALE GENOMIC DNA]</scope>
    <source>
        <strain evidence="8 9">Fo5176</strain>
    </source>
</reference>
<dbReference type="InterPro" id="IPR050082">
    <property type="entry name" value="RNA_methyltr_RlmE"/>
</dbReference>
<evidence type="ECO:0000256" key="1">
    <source>
        <dbReference type="ARBA" id="ARBA00009258"/>
    </source>
</evidence>
<dbReference type="AlphaFoldDB" id="A0A8H6GG88"/>
<evidence type="ECO:0000256" key="5">
    <source>
        <dbReference type="ARBA" id="ARBA00022691"/>
    </source>
</evidence>
<accession>A0A8H6GG88</accession>
<proteinExistence type="inferred from homology"/>
<keyword evidence="5" id="KW-0949">S-adenosyl-L-methionine</keyword>
<evidence type="ECO:0000256" key="4">
    <source>
        <dbReference type="ARBA" id="ARBA00022679"/>
    </source>
</evidence>
<evidence type="ECO:0000256" key="2">
    <source>
        <dbReference type="ARBA" id="ARBA00022552"/>
    </source>
</evidence>
<evidence type="ECO:0000256" key="6">
    <source>
        <dbReference type="ARBA" id="ARBA00041184"/>
    </source>
</evidence>
<protein>
    <recommendedName>
        <fullName evidence="6">rRNA methyltransferase 2, mitochondrial</fullName>
    </recommendedName>
</protein>
<evidence type="ECO:0000256" key="3">
    <source>
        <dbReference type="ARBA" id="ARBA00022603"/>
    </source>
</evidence>
<dbReference type="Gene3D" id="3.40.50.150">
    <property type="entry name" value="Vaccinia Virus protein VP39"/>
    <property type="match status" value="1"/>
</dbReference>
<dbReference type="Proteomes" id="UP000593570">
    <property type="component" value="Unassembled WGS sequence"/>
</dbReference>
<dbReference type="InterPro" id="IPR002877">
    <property type="entry name" value="RNA_MeTrfase_FtsJ_dom"/>
</dbReference>
<comment type="caution">
    <text evidence="8">The sequence shown here is derived from an EMBL/GenBank/DDBJ whole genome shotgun (WGS) entry which is preliminary data.</text>
</comment>
<dbReference type="InterPro" id="IPR029063">
    <property type="entry name" value="SAM-dependent_MTases_sf"/>
</dbReference>